<evidence type="ECO:0000256" key="1">
    <source>
        <dbReference type="ARBA" id="ARBA00004141"/>
    </source>
</evidence>
<protein>
    <submittedName>
        <fullName evidence="8">EamA-like transporter family protein</fullName>
    </submittedName>
</protein>
<feature type="transmembrane region" description="Helical" evidence="6">
    <location>
        <begin position="239"/>
        <end position="258"/>
    </location>
</feature>
<feature type="transmembrane region" description="Helical" evidence="6">
    <location>
        <begin position="145"/>
        <end position="162"/>
    </location>
</feature>
<feature type="transmembrane region" description="Helical" evidence="6">
    <location>
        <begin position="208"/>
        <end position="233"/>
    </location>
</feature>
<feature type="domain" description="EamA" evidence="7">
    <location>
        <begin position="176"/>
        <end position="312"/>
    </location>
</feature>
<dbReference type="InterPro" id="IPR037185">
    <property type="entry name" value="EmrE-like"/>
</dbReference>
<keyword evidence="3 6" id="KW-0812">Transmembrane</keyword>
<sequence>MKSVMSDSNATTYSQSAKAPHFGVMSASDLGLYILMVFIWGTSWIAMTFQIEIVPPLVTGVYRFAIATVAMMAWALFAKAPMRFGWRIHVRFLLLGMFIFSTNFVMFYYAASYMASGLMAVIFSLASLINIVLTAIVFGQRPTPLAALGSLMGFAGIALIFWPEVSASTGNDGILTGLGLGLTGTLCFCIGNMVAASNQKLQLPLISTNAWGMLYGTLWMIFVATVTGTPFLIEWTWTYWSATIWLAIVASVIAFAGYLTLLKNIGAARASYATVLFPIVALAISTIFEGYQWTLPGLIGLAAILGGNILVMRGKKS</sequence>
<name>A0A285N816_9HYPH</name>
<evidence type="ECO:0000313" key="9">
    <source>
        <dbReference type="Proteomes" id="UP000219439"/>
    </source>
</evidence>
<feature type="transmembrane region" description="Helical" evidence="6">
    <location>
        <begin position="294"/>
        <end position="311"/>
    </location>
</feature>
<keyword evidence="9" id="KW-1185">Reference proteome</keyword>
<dbReference type="Pfam" id="PF00892">
    <property type="entry name" value="EamA"/>
    <property type="match status" value="2"/>
</dbReference>
<feature type="domain" description="EamA" evidence="7">
    <location>
        <begin position="32"/>
        <end position="161"/>
    </location>
</feature>
<evidence type="ECO:0000256" key="2">
    <source>
        <dbReference type="ARBA" id="ARBA00007362"/>
    </source>
</evidence>
<feature type="transmembrane region" description="Helical" evidence="6">
    <location>
        <begin position="117"/>
        <end position="138"/>
    </location>
</feature>
<dbReference type="InterPro" id="IPR000620">
    <property type="entry name" value="EamA_dom"/>
</dbReference>
<dbReference type="PANTHER" id="PTHR32322:SF2">
    <property type="entry name" value="EAMA DOMAIN-CONTAINING PROTEIN"/>
    <property type="match status" value="1"/>
</dbReference>
<accession>A0A285N816</accession>
<comment type="similarity">
    <text evidence="2">Belongs to the EamA transporter family.</text>
</comment>
<dbReference type="SUPFAM" id="SSF103481">
    <property type="entry name" value="Multidrug resistance efflux transporter EmrE"/>
    <property type="match status" value="2"/>
</dbReference>
<evidence type="ECO:0000313" key="8">
    <source>
        <dbReference type="EMBL" id="SNZ05615.1"/>
    </source>
</evidence>
<dbReference type="EMBL" id="OBEL01000001">
    <property type="protein sequence ID" value="SNZ05615.1"/>
    <property type="molecule type" value="Genomic_DNA"/>
</dbReference>
<keyword evidence="5 6" id="KW-0472">Membrane</keyword>
<gene>
    <name evidence="8" type="ORF">SAMN06265368_0163</name>
</gene>
<feature type="transmembrane region" description="Helical" evidence="6">
    <location>
        <begin position="61"/>
        <end position="80"/>
    </location>
</feature>
<feature type="transmembrane region" description="Helical" evidence="6">
    <location>
        <begin position="30"/>
        <end position="49"/>
    </location>
</feature>
<dbReference type="GO" id="GO:0016020">
    <property type="term" value="C:membrane"/>
    <property type="evidence" value="ECO:0007669"/>
    <property type="project" value="UniProtKB-SubCell"/>
</dbReference>
<feature type="transmembrane region" description="Helical" evidence="6">
    <location>
        <begin position="270"/>
        <end position="288"/>
    </location>
</feature>
<evidence type="ECO:0000256" key="4">
    <source>
        <dbReference type="ARBA" id="ARBA00022989"/>
    </source>
</evidence>
<feature type="transmembrane region" description="Helical" evidence="6">
    <location>
        <begin position="92"/>
        <end position="111"/>
    </location>
</feature>
<proteinExistence type="inferred from homology"/>
<evidence type="ECO:0000256" key="5">
    <source>
        <dbReference type="ARBA" id="ARBA00023136"/>
    </source>
</evidence>
<reference evidence="8 9" key="1">
    <citation type="submission" date="2017-09" db="EMBL/GenBank/DDBJ databases">
        <authorList>
            <person name="Ehlers B."/>
            <person name="Leendertz F.H."/>
        </authorList>
    </citation>
    <scope>NUCLEOTIDE SEQUENCE [LARGE SCALE GENOMIC DNA]</scope>
    <source>
        <strain evidence="8 9">DSM 18289</strain>
    </source>
</reference>
<dbReference type="PANTHER" id="PTHR32322">
    <property type="entry name" value="INNER MEMBRANE TRANSPORTER"/>
    <property type="match status" value="1"/>
</dbReference>
<dbReference type="InterPro" id="IPR050638">
    <property type="entry name" value="AA-Vitamin_Transporters"/>
</dbReference>
<dbReference type="Proteomes" id="UP000219439">
    <property type="component" value="Unassembled WGS sequence"/>
</dbReference>
<feature type="transmembrane region" description="Helical" evidence="6">
    <location>
        <begin position="174"/>
        <end position="196"/>
    </location>
</feature>
<evidence type="ECO:0000259" key="7">
    <source>
        <dbReference type="Pfam" id="PF00892"/>
    </source>
</evidence>
<evidence type="ECO:0000256" key="6">
    <source>
        <dbReference type="SAM" id="Phobius"/>
    </source>
</evidence>
<dbReference type="AlphaFoldDB" id="A0A285N816"/>
<keyword evidence="4 6" id="KW-1133">Transmembrane helix</keyword>
<comment type="subcellular location">
    <subcellularLocation>
        <location evidence="1">Membrane</location>
        <topology evidence="1">Multi-pass membrane protein</topology>
    </subcellularLocation>
</comment>
<organism evidence="8 9">
    <name type="scientific">Cohaesibacter gelatinilyticus</name>
    <dbReference type="NCBI Taxonomy" id="372072"/>
    <lineage>
        <taxon>Bacteria</taxon>
        <taxon>Pseudomonadati</taxon>
        <taxon>Pseudomonadota</taxon>
        <taxon>Alphaproteobacteria</taxon>
        <taxon>Hyphomicrobiales</taxon>
        <taxon>Cohaesibacteraceae</taxon>
    </lineage>
</organism>
<evidence type="ECO:0000256" key="3">
    <source>
        <dbReference type="ARBA" id="ARBA00022692"/>
    </source>
</evidence>